<dbReference type="InterPro" id="IPR036291">
    <property type="entry name" value="NAD(P)-bd_dom_sf"/>
</dbReference>
<evidence type="ECO:0000259" key="3">
    <source>
        <dbReference type="Pfam" id="PF08338"/>
    </source>
</evidence>
<dbReference type="InterPro" id="IPR001509">
    <property type="entry name" value="Epimerase_deHydtase"/>
</dbReference>
<proteinExistence type="inferred from homology"/>
<dbReference type="NCBIfam" id="TIGR01777">
    <property type="entry name" value="yfcH"/>
    <property type="match status" value="1"/>
</dbReference>
<keyword evidence="5" id="KW-1185">Reference proteome</keyword>
<dbReference type="SUPFAM" id="SSF51735">
    <property type="entry name" value="NAD(P)-binding Rossmann-fold domains"/>
    <property type="match status" value="1"/>
</dbReference>
<protein>
    <submittedName>
        <fullName evidence="4">Nucleoside-diphosphate sugar epimerase</fullName>
    </submittedName>
</protein>
<dbReference type="InterPro" id="IPR013549">
    <property type="entry name" value="DUF1731"/>
</dbReference>
<dbReference type="Pfam" id="PF01370">
    <property type="entry name" value="Epimerase"/>
    <property type="match status" value="1"/>
</dbReference>
<gene>
    <name evidence="4" type="ORF">GlitD10_2984</name>
</gene>
<dbReference type="PANTHER" id="PTHR11092:SF0">
    <property type="entry name" value="EPIMERASE FAMILY PROTEIN SDR39U1"/>
    <property type="match status" value="1"/>
</dbReference>
<dbReference type="Proteomes" id="UP000180235">
    <property type="component" value="Chromosome"/>
</dbReference>
<dbReference type="PANTHER" id="PTHR11092">
    <property type="entry name" value="SUGAR NUCLEOTIDE EPIMERASE RELATED"/>
    <property type="match status" value="1"/>
</dbReference>
<dbReference type="RefSeq" id="WP_071455637.1">
    <property type="nucleotide sequence ID" value="NZ_CP017675.1"/>
</dbReference>
<name>A0A1J0AHB0_9CYAN</name>
<accession>A0A1J0AHB0</accession>
<dbReference type="EMBL" id="CP017675">
    <property type="protein sequence ID" value="APB35329.1"/>
    <property type="molecule type" value="Genomic_DNA"/>
</dbReference>
<evidence type="ECO:0000256" key="1">
    <source>
        <dbReference type="ARBA" id="ARBA00009353"/>
    </source>
</evidence>
<feature type="domain" description="NAD-dependent epimerase/dehydratase" evidence="2">
    <location>
        <begin position="3"/>
        <end position="211"/>
    </location>
</feature>
<evidence type="ECO:0000313" key="5">
    <source>
        <dbReference type="Proteomes" id="UP000180235"/>
    </source>
</evidence>
<sequence length="297" mass="32124">MAVLVLGGTGFIGSQLVTQLQQRGEQVRLVTRNPQRAQQLFPQAQVFPLAALAEAVDGCTGVVNLAGEPIIGRWTVARKQAIQESRRGGTQRLVQAIAQAQVRPQVLVNASAIGYYGASETAVFREDSPPGQDFLAQVCQEWEQAAQPGQGVRLVIFRIGIVLGMGGALERILPPFRAFLGGPIGSGQQWFSWIHQTDMVNLLLAALDDPAWTGVYNATAPQPVRMAQLCQTLGQVLQRPSWLPVPGMVLELLLGDAAQVILTGQQVLPQRVQAMGFCYQYPTLTPALENLFHPGLS</sequence>
<dbReference type="OrthoDB" id="9801773at2"/>
<dbReference type="STRING" id="1188229.GlitD10_2984"/>
<feature type="domain" description="DUF1731" evidence="3">
    <location>
        <begin position="245"/>
        <end position="291"/>
    </location>
</feature>
<dbReference type="Pfam" id="PF08338">
    <property type="entry name" value="DUF1731"/>
    <property type="match status" value="1"/>
</dbReference>
<evidence type="ECO:0000259" key="2">
    <source>
        <dbReference type="Pfam" id="PF01370"/>
    </source>
</evidence>
<evidence type="ECO:0000313" key="4">
    <source>
        <dbReference type="EMBL" id="APB35329.1"/>
    </source>
</evidence>
<dbReference type="InterPro" id="IPR010099">
    <property type="entry name" value="SDR39U1"/>
</dbReference>
<dbReference type="CDD" id="cd05242">
    <property type="entry name" value="SDR_a8"/>
    <property type="match status" value="1"/>
</dbReference>
<organism evidence="4 5">
    <name type="scientific">Gloeomargarita lithophora Alchichica-D10</name>
    <dbReference type="NCBI Taxonomy" id="1188229"/>
    <lineage>
        <taxon>Bacteria</taxon>
        <taxon>Bacillati</taxon>
        <taxon>Cyanobacteriota</taxon>
        <taxon>Cyanophyceae</taxon>
        <taxon>Gloeomargaritales</taxon>
        <taxon>Gloeomargaritaceae</taxon>
        <taxon>Gloeomargarita</taxon>
    </lineage>
</organism>
<dbReference type="KEGG" id="glt:GlitD10_2984"/>
<reference evidence="4 5" key="1">
    <citation type="submission" date="2016-10" db="EMBL/GenBank/DDBJ databases">
        <title>Description of Gloeomargarita lithophora gen. nov., sp. nov., a thylakoid-bearing basal-branching cyanobacterium with intracellular carbonates, and proposal for Gloeomargaritales ord. nov.</title>
        <authorList>
            <person name="Moreira D."/>
            <person name="Tavera R."/>
            <person name="Benzerara K."/>
            <person name="Skouri-Panet F."/>
            <person name="Couradeau E."/>
            <person name="Gerard E."/>
            <person name="Loussert C."/>
            <person name="Novelo E."/>
            <person name="Zivanovic Y."/>
            <person name="Lopez-Garcia P."/>
        </authorList>
    </citation>
    <scope>NUCLEOTIDE SEQUENCE [LARGE SCALE GENOMIC DNA]</scope>
    <source>
        <strain evidence="4 5">D10</strain>
    </source>
</reference>
<comment type="similarity">
    <text evidence="1">Belongs to the NAD(P)-dependent epimerase/dehydratase family. SDR39U1 subfamily.</text>
</comment>
<dbReference type="Gene3D" id="3.40.50.720">
    <property type="entry name" value="NAD(P)-binding Rossmann-like Domain"/>
    <property type="match status" value="1"/>
</dbReference>
<dbReference type="AlphaFoldDB" id="A0A1J0AHB0"/>